<feature type="compositionally biased region" description="Low complexity" evidence="5">
    <location>
        <begin position="193"/>
        <end position="216"/>
    </location>
</feature>
<reference evidence="8" key="1">
    <citation type="submission" date="2021-11" db="EMBL/GenBank/DDBJ databases">
        <authorList>
            <person name="Herlambang A."/>
            <person name="Guo Y."/>
            <person name="Takashima Y."/>
            <person name="Nishizawa T."/>
        </authorList>
    </citation>
    <scope>NUCLEOTIDE SEQUENCE</scope>
    <source>
        <strain evidence="8">E1425</strain>
    </source>
</reference>
<sequence length="494" mass="54307">MRICQDPFQSSSSRAPSISSTSLNTLARDHSAVNNEGTLSQSNMTRVSQQQSSPSIQLSTPATTTAFTFSEQEPDHRPTLASSPVTPEMELVQETIVRGSRTLTVEIPHPTRTLSESTDCTSAPASPNQLQCVVIQSLRTPATRPSSKDTIENTCRNMHGLIESDQQSNYLVDRQTRLSQRSRQLRGPKRSSQDSTTISSLSPALSSTSRSTGTSGYHTESTTATKRSLRSENLGASSQVTGSYKTSYHSRTGSSVASTLCHSTTAESVASAPRRPRGVRRYILWARSMASDLGQGRCDMTQVETTIEFSPTTPPVMTMGGSQGESHRPTLKELSKRSTRYYRKDTPPTSGGLPVMNGKALVGGKKGPKKPDAKAYFSNERTFMHWIKFGLLLGSMALTLLSFGKDVGMQVGLFLVLVTMSTLVYATTTFHLRHRWMKQMRVDVKFYDRIGPTILFASLFLAFAANIILTMHKIMDDQDDGGLNFYNFDKPLDI</sequence>
<feature type="region of interest" description="Disordered" evidence="5">
    <location>
        <begin position="310"/>
        <end position="329"/>
    </location>
</feature>
<keyword evidence="3 6" id="KW-1133">Transmembrane helix</keyword>
<comment type="subcellular location">
    <subcellularLocation>
        <location evidence="1">Endomembrane system</location>
        <topology evidence="1">Multi-pass membrane protein</topology>
    </subcellularLocation>
</comment>
<feature type="compositionally biased region" description="Low complexity" evidence="5">
    <location>
        <begin position="10"/>
        <end position="22"/>
    </location>
</feature>
<feature type="region of interest" description="Disordered" evidence="5">
    <location>
        <begin position="1"/>
        <end position="61"/>
    </location>
</feature>
<comment type="caution">
    <text evidence="8">The sequence shown here is derived from an EMBL/GenBank/DDBJ whole genome shotgun (WGS) entry which is preliminary data.</text>
</comment>
<feature type="transmembrane region" description="Helical" evidence="6">
    <location>
        <begin position="411"/>
        <end position="430"/>
    </location>
</feature>
<feature type="compositionally biased region" description="Polar residues" evidence="5">
    <location>
        <begin position="32"/>
        <end position="47"/>
    </location>
</feature>
<dbReference type="PANTHER" id="PTHR46140">
    <property type="entry name" value="VACUOLAR TRANSPORTER CHAPERONE 1-RELATED"/>
    <property type="match status" value="1"/>
</dbReference>
<dbReference type="AlphaFoldDB" id="A0A9P3HHH6"/>
<proteinExistence type="predicted"/>
<feature type="compositionally biased region" description="Polar residues" evidence="5">
    <location>
        <begin position="234"/>
        <end position="259"/>
    </location>
</feature>
<accession>A0A9P3HHH6</accession>
<keyword evidence="2 6" id="KW-0812">Transmembrane</keyword>
<feature type="compositionally biased region" description="Low complexity" evidence="5">
    <location>
        <begin position="48"/>
        <end position="61"/>
    </location>
</feature>
<organism evidence="8 9">
    <name type="scientific">Entomortierella parvispora</name>
    <dbReference type="NCBI Taxonomy" id="205924"/>
    <lineage>
        <taxon>Eukaryota</taxon>
        <taxon>Fungi</taxon>
        <taxon>Fungi incertae sedis</taxon>
        <taxon>Mucoromycota</taxon>
        <taxon>Mortierellomycotina</taxon>
        <taxon>Mortierellomycetes</taxon>
        <taxon>Mortierellales</taxon>
        <taxon>Mortierellaceae</taxon>
        <taxon>Entomortierella</taxon>
    </lineage>
</organism>
<dbReference type="InterPro" id="IPR003807">
    <property type="entry name" value="DUF202"/>
</dbReference>
<protein>
    <recommendedName>
        <fullName evidence="7">DUF202 domain-containing protein</fullName>
    </recommendedName>
</protein>
<feature type="domain" description="DUF202" evidence="7">
    <location>
        <begin position="376"/>
        <end position="435"/>
    </location>
</feature>
<evidence type="ECO:0000313" key="9">
    <source>
        <dbReference type="Proteomes" id="UP000827284"/>
    </source>
</evidence>
<reference evidence="8" key="2">
    <citation type="journal article" date="2022" name="Microbiol. Resour. Announc.">
        <title>Whole-Genome Sequence of Entomortierella parvispora E1425, a Mucoromycotan Fungus Associated with Burkholderiaceae-Related Endosymbiotic Bacteria.</title>
        <authorList>
            <person name="Herlambang A."/>
            <person name="Guo Y."/>
            <person name="Takashima Y."/>
            <person name="Narisawa K."/>
            <person name="Ohta H."/>
            <person name="Nishizawa T."/>
        </authorList>
    </citation>
    <scope>NUCLEOTIDE SEQUENCE</scope>
    <source>
        <strain evidence="8">E1425</strain>
    </source>
</reference>
<evidence type="ECO:0000256" key="4">
    <source>
        <dbReference type="ARBA" id="ARBA00023136"/>
    </source>
</evidence>
<dbReference type="EMBL" id="BQFW01000012">
    <property type="protein sequence ID" value="GJJ76655.1"/>
    <property type="molecule type" value="Genomic_DNA"/>
</dbReference>
<dbReference type="InterPro" id="IPR051572">
    <property type="entry name" value="VTC_Complex_Subunit"/>
</dbReference>
<dbReference type="PANTHER" id="PTHR46140:SF1">
    <property type="entry name" value="VACUOLAR TRANSPORTER CHAPERONE COMPLEX SUBUNIT 4-RELATED"/>
    <property type="match status" value="1"/>
</dbReference>
<evidence type="ECO:0000256" key="5">
    <source>
        <dbReference type="SAM" id="MobiDB-lite"/>
    </source>
</evidence>
<dbReference type="Pfam" id="PF02656">
    <property type="entry name" value="DUF202"/>
    <property type="match status" value="1"/>
</dbReference>
<dbReference type="GO" id="GO:0012505">
    <property type="term" value="C:endomembrane system"/>
    <property type="evidence" value="ECO:0007669"/>
    <property type="project" value="UniProtKB-SubCell"/>
</dbReference>
<feature type="compositionally biased region" description="Polar residues" evidence="5">
    <location>
        <begin position="217"/>
        <end position="226"/>
    </location>
</feature>
<evidence type="ECO:0000256" key="3">
    <source>
        <dbReference type="ARBA" id="ARBA00022989"/>
    </source>
</evidence>
<gene>
    <name evidence="8" type="ORF">EMPS_09014</name>
</gene>
<name>A0A9P3HHH6_9FUNG</name>
<dbReference type="Proteomes" id="UP000827284">
    <property type="component" value="Unassembled WGS sequence"/>
</dbReference>
<evidence type="ECO:0000259" key="7">
    <source>
        <dbReference type="Pfam" id="PF02656"/>
    </source>
</evidence>
<feature type="transmembrane region" description="Helical" evidence="6">
    <location>
        <begin position="450"/>
        <end position="469"/>
    </location>
</feature>
<keyword evidence="9" id="KW-1185">Reference proteome</keyword>
<evidence type="ECO:0000256" key="1">
    <source>
        <dbReference type="ARBA" id="ARBA00004127"/>
    </source>
</evidence>
<keyword evidence="4 6" id="KW-0472">Membrane</keyword>
<evidence type="ECO:0000256" key="2">
    <source>
        <dbReference type="ARBA" id="ARBA00022692"/>
    </source>
</evidence>
<evidence type="ECO:0000313" key="8">
    <source>
        <dbReference type="EMBL" id="GJJ76655.1"/>
    </source>
</evidence>
<feature type="region of interest" description="Disordered" evidence="5">
    <location>
        <begin position="179"/>
        <end position="259"/>
    </location>
</feature>
<dbReference type="OrthoDB" id="2243669at2759"/>
<evidence type="ECO:0000256" key="6">
    <source>
        <dbReference type="SAM" id="Phobius"/>
    </source>
</evidence>
<feature type="region of interest" description="Disordered" evidence="5">
    <location>
        <begin position="338"/>
        <end position="367"/>
    </location>
</feature>
<feature type="transmembrane region" description="Helical" evidence="6">
    <location>
        <begin position="383"/>
        <end position="404"/>
    </location>
</feature>